<sequence length="331" mass="36804">MCGRLLARARTDRAAIIAFVLELDGLHQDRFERVWHNRFRFNVLEYAQIVRRRYDDRWIMAKGGRCRKHYIRYIARAAGASAGELINLFITCSASSGWFISCCINCSTSAGELTIFPISCNASVGELINWANTVSASSGDCDASGGFEPLVDDCKEATADESSSASEERELCGLLYAEELGVLLSSDGEAIRLTSLGPYSEDEELFQQSPPSNVSSDFSRFILVGTLVLPGVVSRSLVAVPASEALPLLSLFLARFCSIFFRFSTLSSSDMMYSFFMPIRKHFSSRHFWQKRRVTTVISQFSLNGHVNPLVDSALRRKKALQLSQVTALKL</sequence>
<reference evidence="2" key="1">
    <citation type="submission" date="2013-09" db="EMBL/GenBank/DDBJ databases">
        <title>The Genome Sequence of Anopheles maculatus species B.</title>
        <authorList>
            <consortium name="The Broad Institute Genomics Platform"/>
            <person name="Neafsey D.E."/>
            <person name="Besansky N."/>
            <person name="Howell P."/>
            <person name="Walton C."/>
            <person name="Young S.K."/>
            <person name="Zeng Q."/>
            <person name="Gargeya S."/>
            <person name="Fitzgerald M."/>
            <person name="Haas B."/>
            <person name="Abouelleil A."/>
            <person name="Allen A.W."/>
            <person name="Alvarado L."/>
            <person name="Arachchi H.M."/>
            <person name="Berlin A.M."/>
            <person name="Chapman S.B."/>
            <person name="Gainer-Dewar J."/>
            <person name="Goldberg J."/>
            <person name="Griggs A."/>
            <person name="Gujja S."/>
            <person name="Hansen M."/>
            <person name="Howarth C."/>
            <person name="Imamovic A."/>
            <person name="Ireland A."/>
            <person name="Larimer J."/>
            <person name="McCowan C."/>
            <person name="Murphy C."/>
            <person name="Pearson M."/>
            <person name="Poon T.W."/>
            <person name="Priest M."/>
            <person name="Roberts A."/>
            <person name="Saif S."/>
            <person name="Shea T."/>
            <person name="Sisk P."/>
            <person name="Sykes S."/>
            <person name="Wortman J."/>
            <person name="Nusbaum C."/>
            <person name="Birren B."/>
        </authorList>
    </citation>
    <scope>NUCLEOTIDE SEQUENCE [LARGE SCALE GENOMIC DNA]</scope>
    <source>
        <strain evidence="2">maculatus3</strain>
    </source>
</reference>
<name>A0A182SW79_9DIPT</name>
<dbReference type="Proteomes" id="UP000075901">
    <property type="component" value="Unassembled WGS sequence"/>
</dbReference>
<reference evidence="1" key="2">
    <citation type="submission" date="2020-05" db="UniProtKB">
        <authorList>
            <consortium name="EnsemblMetazoa"/>
        </authorList>
    </citation>
    <scope>IDENTIFICATION</scope>
    <source>
        <strain evidence="1">maculatus3</strain>
    </source>
</reference>
<protein>
    <submittedName>
        <fullName evidence="1">Uncharacterized protein</fullName>
    </submittedName>
</protein>
<evidence type="ECO:0000313" key="2">
    <source>
        <dbReference type="Proteomes" id="UP000075901"/>
    </source>
</evidence>
<dbReference type="AlphaFoldDB" id="A0A182SW79"/>
<dbReference type="EnsemblMetazoa" id="AMAM014668-RA">
    <property type="protein sequence ID" value="AMAM014668-PA"/>
    <property type="gene ID" value="AMAM014668"/>
</dbReference>
<accession>A0A182SW79</accession>
<organism evidence="1 2">
    <name type="scientific">Anopheles maculatus</name>
    <dbReference type="NCBI Taxonomy" id="74869"/>
    <lineage>
        <taxon>Eukaryota</taxon>
        <taxon>Metazoa</taxon>
        <taxon>Ecdysozoa</taxon>
        <taxon>Arthropoda</taxon>
        <taxon>Hexapoda</taxon>
        <taxon>Insecta</taxon>
        <taxon>Pterygota</taxon>
        <taxon>Neoptera</taxon>
        <taxon>Endopterygota</taxon>
        <taxon>Diptera</taxon>
        <taxon>Nematocera</taxon>
        <taxon>Culicoidea</taxon>
        <taxon>Culicidae</taxon>
        <taxon>Anophelinae</taxon>
        <taxon>Anopheles</taxon>
        <taxon>Anopheles maculatus group</taxon>
    </lineage>
</organism>
<evidence type="ECO:0000313" key="1">
    <source>
        <dbReference type="EnsemblMetazoa" id="AMAM014668-PA"/>
    </source>
</evidence>
<dbReference type="VEuPathDB" id="VectorBase:AMAM014668"/>
<keyword evidence="2" id="KW-1185">Reference proteome</keyword>
<proteinExistence type="predicted"/>